<dbReference type="SUPFAM" id="SSF81606">
    <property type="entry name" value="PP2C-like"/>
    <property type="match status" value="1"/>
</dbReference>
<proteinExistence type="inferred from homology"/>
<accession>A0A022QM63</accession>
<evidence type="ECO:0000256" key="8">
    <source>
        <dbReference type="ARBA" id="ARBA00023211"/>
    </source>
</evidence>
<gene>
    <name evidence="11" type="ORF">MIMGU_mgv1a006031mg</name>
</gene>
<keyword evidence="7 9" id="KW-0904">Protein phosphatase</keyword>
<dbReference type="InterPro" id="IPR000222">
    <property type="entry name" value="PP2C_BS"/>
</dbReference>
<dbReference type="OrthoDB" id="10264738at2759"/>
<dbReference type="Gene3D" id="3.60.40.10">
    <property type="entry name" value="PPM-type phosphatase domain"/>
    <property type="match status" value="1"/>
</dbReference>
<evidence type="ECO:0000256" key="7">
    <source>
        <dbReference type="ARBA" id="ARBA00022912"/>
    </source>
</evidence>
<dbReference type="SMART" id="SM00332">
    <property type="entry name" value="PP2Cc"/>
    <property type="match status" value="1"/>
</dbReference>
<dbReference type="EMBL" id="KI631414">
    <property type="protein sequence ID" value="EYU28368.1"/>
    <property type="molecule type" value="Genomic_DNA"/>
</dbReference>
<sequence length="460" mass="51077">MMPKPNVGVAQTRKSNFRDCLMDEISPLIALPFKLGNLISEESVFASMTKLPLLPLTLENRNSSPSFPQSGVVVIKTESNFNDSKESETSLIFSNKKSESWISAITSEIAEDLVSLDGEAVAVREQPKRTFSTPLIEASRETKINKQDFPPLWGLTSICGRRSEMEDSAIALPRFLKIPSRMLSEGPVFNSNQELTAHVFGVYDGHGGCQVANYCQERLHLALAEEISIAKEKLRVEHNLKEQWLEIFRKCFRRLDNEVGGFVAPNPPVAHESVGSTAVVAVVSSTHIVVANCGDSRAVLYRGKVPVPLSVDHKPNREDECARIEGAGGKVIKWDGYRVSGVLAVSRSIGDRYLRPYVIADPEIMWVPRAKEDECLILASDGLWDVMTNEEACDFARRRILLWHKKNGPTQSEVRGKDIDPAAQAAADYLSKLAFQRGSIDNISVIVVDLKAQRKFKNKT</sequence>
<dbReference type="AlphaFoldDB" id="A0A022QM63"/>
<dbReference type="STRING" id="4155.A0A022QM63"/>
<dbReference type="GO" id="GO:0004722">
    <property type="term" value="F:protein serine/threonine phosphatase activity"/>
    <property type="evidence" value="ECO:0000318"/>
    <property type="project" value="GO_Central"/>
</dbReference>
<name>A0A022QM63_ERYGU</name>
<evidence type="ECO:0000313" key="11">
    <source>
        <dbReference type="EMBL" id="EYU28368.1"/>
    </source>
</evidence>
<evidence type="ECO:0000313" key="12">
    <source>
        <dbReference type="Proteomes" id="UP000030748"/>
    </source>
</evidence>
<evidence type="ECO:0000256" key="4">
    <source>
        <dbReference type="ARBA" id="ARBA00022723"/>
    </source>
</evidence>
<evidence type="ECO:0000256" key="6">
    <source>
        <dbReference type="ARBA" id="ARBA00022842"/>
    </source>
</evidence>
<dbReference type="PROSITE" id="PS51746">
    <property type="entry name" value="PPM_2"/>
    <property type="match status" value="1"/>
</dbReference>
<keyword evidence="8" id="KW-0464">Manganese</keyword>
<dbReference type="CDD" id="cd00143">
    <property type="entry name" value="PP2Cc"/>
    <property type="match status" value="1"/>
</dbReference>
<evidence type="ECO:0000256" key="2">
    <source>
        <dbReference type="ARBA" id="ARBA00001946"/>
    </source>
</evidence>
<keyword evidence="5 9" id="KW-0378">Hydrolase</keyword>
<comment type="cofactor">
    <cofactor evidence="2">
        <name>Mg(2+)</name>
        <dbReference type="ChEBI" id="CHEBI:18420"/>
    </cofactor>
</comment>
<dbReference type="GO" id="GO:0046872">
    <property type="term" value="F:metal ion binding"/>
    <property type="evidence" value="ECO:0007669"/>
    <property type="project" value="UniProtKB-KW"/>
</dbReference>
<dbReference type="FunFam" id="3.60.40.10:FF:000041">
    <property type="entry name" value="Protein phosphatase 2C 51"/>
    <property type="match status" value="1"/>
</dbReference>
<dbReference type="InterPro" id="IPR001932">
    <property type="entry name" value="PPM-type_phosphatase-like_dom"/>
</dbReference>
<comment type="cofactor">
    <cofactor evidence="1">
        <name>Mn(2+)</name>
        <dbReference type="ChEBI" id="CHEBI:29035"/>
    </cofactor>
</comment>
<dbReference type="InterPro" id="IPR015655">
    <property type="entry name" value="PP2C"/>
</dbReference>
<keyword evidence="4" id="KW-0479">Metal-binding</keyword>
<keyword evidence="6" id="KW-0460">Magnesium</keyword>
<reference evidence="11 12" key="1">
    <citation type="journal article" date="2013" name="Proc. Natl. Acad. Sci. U.S.A.">
        <title>Fine-scale variation in meiotic recombination in Mimulus inferred from population shotgun sequencing.</title>
        <authorList>
            <person name="Hellsten U."/>
            <person name="Wright K.M."/>
            <person name="Jenkins J."/>
            <person name="Shu S."/>
            <person name="Yuan Y."/>
            <person name="Wessler S.R."/>
            <person name="Schmutz J."/>
            <person name="Willis J.H."/>
            <person name="Rokhsar D.S."/>
        </authorList>
    </citation>
    <scope>NUCLEOTIDE SEQUENCE [LARGE SCALE GENOMIC DNA]</scope>
    <source>
        <strain evidence="12">cv. DUN x IM62</strain>
    </source>
</reference>
<comment type="similarity">
    <text evidence="9">Belongs to the PP2C family.</text>
</comment>
<dbReference type="KEGG" id="egt:105968072"/>
<dbReference type="OMA" id="CHERLHM"/>
<dbReference type="PANTHER" id="PTHR47992">
    <property type="entry name" value="PROTEIN PHOSPHATASE"/>
    <property type="match status" value="1"/>
</dbReference>
<evidence type="ECO:0000259" key="10">
    <source>
        <dbReference type="PROSITE" id="PS51746"/>
    </source>
</evidence>
<evidence type="ECO:0000256" key="5">
    <source>
        <dbReference type="ARBA" id="ARBA00022801"/>
    </source>
</evidence>
<keyword evidence="12" id="KW-1185">Reference proteome</keyword>
<dbReference type="GO" id="GO:1902531">
    <property type="term" value="P:regulation of intracellular signal transduction"/>
    <property type="evidence" value="ECO:0000318"/>
    <property type="project" value="GO_Central"/>
</dbReference>
<dbReference type="Pfam" id="PF00481">
    <property type="entry name" value="PP2C"/>
    <property type="match status" value="1"/>
</dbReference>
<dbReference type="PROSITE" id="PS01032">
    <property type="entry name" value="PPM_1"/>
    <property type="match status" value="1"/>
</dbReference>
<organism evidence="11 12">
    <name type="scientific">Erythranthe guttata</name>
    <name type="common">Yellow monkey flower</name>
    <name type="synonym">Mimulus guttatus</name>
    <dbReference type="NCBI Taxonomy" id="4155"/>
    <lineage>
        <taxon>Eukaryota</taxon>
        <taxon>Viridiplantae</taxon>
        <taxon>Streptophyta</taxon>
        <taxon>Embryophyta</taxon>
        <taxon>Tracheophyta</taxon>
        <taxon>Spermatophyta</taxon>
        <taxon>Magnoliopsida</taxon>
        <taxon>eudicotyledons</taxon>
        <taxon>Gunneridae</taxon>
        <taxon>Pentapetalae</taxon>
        <taxon>asterids</taxon>
        <taxon>lamiids</taxon>
        <taxon>Lamiales</taxon>
        <taxon>Phrymaceae</taxon>
        <taxon>Erythranthe</taxon>
    </lineage>
</organism>
<evidence type="ECO:0000256" key="9">
    <source>
        <dbReference type="RuleBase" id="RU003465"/>
    </source>
</evidence>
<dbReference type="InterPro" id="IPR036457">
    <property type="entry name" value="PPM-type-like_dom_sf"/>
</dbReference>
<evidence type="ECO:0000256" key="1">
    <source>
        <dbReference type="ARBA" id="ARBA00001936"/>
    </source>
</evidence>
<dbReference type="EC" id="3.1.3.16" evidence="3"/>
<dbReference type="eggNOG" id="KOG0698">
    <property type="taxonomic scope" value="Eukaryota"/>
</dbReference>
<dbReference type="Proteomes" id="UP000030748">
    <property type="component" value="Unassembled WGS sequence"/>
</dbReference>
<feature type="domain" description="PPM-type phosphatase" evidence="10">
    <location>
        <begin position="152"/>
        <end position="450"/>
    </location>
</feature>
<protein>
    <recommendedName>
        <fullName evidence="3">protein-serine/threonine phosphatase</fullName>
        <ecNumber evidence="3">3.1.3.16</ecNumber>
    </recommendedName>
</protein>
<evidence type="ECO:0000256" key="3">
    <source>
        <dbReference type="ARBA" id="ARBA00013081"/>
    </source>
</evidence>